<evidence type="ECO:0000256" key="1">
    <source>
        <dbReference type="SAM" id="SignalP"/>
    </source>
</evidence>
<keyword evidence="1" id="KW-0732">Signal</keyword>
<proteinExistence type="predicted"/>
<dbReference type="EC" id="3.2.1.-" evidence="4"/>
<sequence>MGFRGLVVMAAALVLAAPVVAAADPVPPLVSDPTAYVDPFIGTGLANAAAGEINNFPGPAVPFGMMQFSPDTLGSYAGYQYHNEKIRGFSLTHASVGCTAFGDVPILPITGDLGEKPWDRVERYQHTSEQGEPGYYAVTLEDSKVRAELTATTRTGLATFTLPADGHVLVKGGASLSGNSAAEVRIENDTTVTGSASTGGFCGKANKYTVYYAITFDRPFTAKGTWDGNAISPGSGGVEAPKAGAYLSFPAGQVKAKVALSFVGVDGAKRNMAQEIPHWDAGQVRADTRAKWRTELSKIRVAGTDTGELKTFYTALYHSLMHPNTFNDVDGRYIGFDDQIHTLPAGRTQYANFSDWDTYRSLAPLHAMLWPREASDMAQSLVNDAVQGGWWPRWPLANDYTAQMTGDSSVPLIANLYAYGARDFDLKTALQYLVKGATSVDTTPGAYQERPGIAEYVKRGYLPNTDAARGDHNRVGASITLEWSIDDFAIAQLAKAAGDRKTAAEFTRRGQNWQNLFNPATSHVQPRDGDGRFPDGPAFSPGGGFGQDGFDEGNSVQYSWMVPHNPAGLITAMGGRDAVAARLDTFTTKLNAGPLEPYMWAGNEPAFGIPWLYNHTGRPWRTQQVVRQIMTTLFNATPDGEPGNDDLGAQSSWYVWAALGLYPATPGTSDLALHSPLFPRIVLDLPGRDLTINAPKASATAMYVQDLNLNGRDHERTGLPRDIVGTGGRLDFELGTTPDRGWATDADEAPPSYRDGEHDFLASANSMITVRPGGTAEFTVSARKLAGKDRTLTVSSAPPAGITVTGPQRFRLEDGQAKFQVSATAPEGYYDIPVTIKGDRRTVTTTVTVLVAPEGSLATRYNNTGISDDDAKSQANLDGAGNSYSRQALAEAGLTGGKRVEVAGTAFTWPAAPAGRPDNVAAEGQTIAVAGQPRRLVFVGAASNGDHRGTATVTFTDGGTAQADLSFGDWVLPGGSANDPVFGNTVVAHPRYRNVNQGGTGPAFVFATAPFDAPEGRTIAAVTLPSDKQIHLFALGTG</sequence>
<dbReference type="InterPro" id="IPR050883">
    <property type="entry name" value="PNGase"/>
</dbReference>
<feature type="domain" description="Glycosyl hydrolase family 92" evidence="2">
    <location>
        <begin position="267"/>
        <end position="735"/>
    </location>
</feature>
<dbReference type="RefSeq" id="WP_319974113.1">
    <property type="nucleotide sequence ID" value="NZ_JAXAVU010000004.1"/>
</dbReference>
<dbReference type="SUPFAM" id="SSF48208">
    <property type="entry name" value="Six-hairpin glycosidases"/>
    <property type="match status" value="1"/>
</dbReference>
<dbReference type="Gene3D" id="2.70.98.10">
    <property type="match status" value="1"/>
</dbReference>
<dbReference type="Gene3D" id="1.20.1610.10">
    <property type="entry name" value="alpha-1,2-mannosidases domains"/>
    <property type="match status" value="1"/>
</dbReference>
<evidence type="ECO:0000259" key="2">
    <source>
        <dbReference type="Pfam" id="PF07971"/>
    </source>
</evidence>
<dbReference type="Pfam" id="PF07971">
    <property type="entry name" value="Glyco_hydro_92"/>
    <property type="match status" value="1"/>
</dbReference>
<organism evidence="4 5">
    <name type="scientific">Lentzea sokolovensis</name>
    <dbReference type="NCBI Taxonomy" id="3095429"/>
    <lineage>
        <taxon>Bacteria</taxon>
        <taxon>Bacillati</taxon>
        <taxon>Actinomycetota</taxon>
        <taxon>Actinomycetes</taxon>
        <taxon>Pseudonocardiales</taxon>
        <taxon>Pseudonocardiaceae</taxon>
        <taxon>Lentzea</taxon>
    </lineage>
</organism>
<keyword evidence="4" id="KW-0378">Hydrolase</keyword>
<dbReference type="Proteomes" id="UP001285352">
    <property type="component" value="Unassembled WGS sequence"/>
</dbReference>
<dbReference type="InterPro" id="IPR008928">
    <property type="entry name" value="6-hairpin_glycosidase_sf"/>
</dbReference>
<name>A0ABU4UQP5_9PSEU</name>
<reference evidence="4 5" key="1">
    <citation type="submission" date="2023-11" db="EMBL/GenBank/DDBJ databases">
        <title>Lentzea sokolovensis, sp. nov., Lentzea kristufkii, sp. nov., and Lentzea miocenensis, sp. nov., rare actinobacteria from Sokolov Coal Basin, Miocene lacustrine sediment, Czech Republic.</title>
        <authorList>
            <person name="Lara A."/>
            <person name="Kotroba L."/>
            <person name="Nouioui I."/>
            <person name="Neumann-Schaal M."/>
            <person name="Mast Y."/>
            <person name="Chronakova A."/>
        </authorList>
    </citation>
    <scope>NUCLEOTIDE SEQUENCE [LARGE SCALE GENOMIC DNA]</scope>
    <source>
        <strain evidence="4 5">BCCO 10_0061</strain>
    </source>
</reference>
<dbReference type="InterPro" id="IPR005887">
    <property type="entry name" value="GH92_a_mannosidase_put"/>
</dbReference>
<protein>
    <submittedName>
        <fullName evidence="4">GH92 family glycosyl hydrolase</fullName>
        <ecNumber evidence="4">3.2.1.-</ecNumber>
    </submittedName>
</protein>
<dbReference type="NCBIfam" id="TIGR01180">
    <property type="entry name" value="aman2_put"/>
    <property type="match status" value="1"/>
</dbReference>
<dbReference type="PANTHER" id="PTHR12143">
    <property type="entry name" value="PEPTIDE N-GLYCANASE PNGASE -RELATED"/>
    <property type="match status" value="1"/>
</dbReference>
<dbReference type="Pfam" id="PF17678">
    <property type="entry name" value="Glyco_hydro_92N"/>
    <property type="match status" value="1"/>
</dbReference>
<dbReference type="InterPro" id="IPR041371">
    <property type="entry name" value="GH92_N"/>
</dbReference>
<keyword evidence="5" id="KW-1185">Reference proteome</keyword>
<dbReference type="PANTHER" id="PTHR12143:SF39">
    <property type="entry name" value="SECRETED PROTEIN"/>
    <property type="match status" value="1"/>
</dbReference>
<dbReference type="InterPro" id="IPR014718">
    <property type="entry name" value="GH-type_carb-bd"/>
</dbReference>
<dbReference type="EMBL" id="JAXAVU010000004">
    <property type="protein sequence ID" value="MDX8141794.1"/>
    <property type="molecule type" value="Genomic_DNA"/>
</dbReference>
<dbReference type="Gene3D" id="3.30.2080.10">
    <property type="entry name" value="GH92 mannosidase domain"/>
    <property type="match status" value="1"/>
</dbReference>
<feature type="chain" id="PRO_5046354366" evidence="1">
    <location>
        <begin position="22"/>
        <end position="1038"/>
    </location>
</feature>
<evidence type="ECO:0000313" key="5">
    <source>
        <dbReference type="Proteomes" id="UP001285352"/>
    </source>
</evidence>
<feature type="signal peptide" evidence="1">
    <location>
        <begin position="1"/>
        <end position="21"/>
    </location>
</feature>
<accession>A0ABU4UQP5</accession>
<dbReference type="GO" id="GO:0016798">
    <property type="term" value="F:hydrolase activity, acting on glycosyl bonds"/>
    <property type="evidence" value="ECO:0007669"/>
    <property type="project" value="UniProtKB-KW"/>
</dbReference>
<comment type="caution">
    <text evidence="4">The sequence shown here is derived from an EMBL/GenBank/DDBJ whole genome shotgun (WGS) entry which is preliminary data.</text>
</comment>
<evidence type="ECO:0000313" key="4">
    <source>
        <dbReference type="EMBL" id="MDX8141794.1"/>
    </source>
</evidence>
<dbReference type="InterPro" id="IPR012939">
    <property type="entry name" value="Glyco_hydro_92"/>
</dbReference>
<evidence type="ECO:0000259" key="3">
    <source>
        <dbReference type="Pfam" id="PF17678"/>
    </source>
</evidence>
<feature type="domain" description="Glycosyl hydrolase family 92 N-terminal" evidence="3">
    <location>
        <begin position="36"/>
        <end position="261"/>
    </location>
</feature>
<reference evidence="4 5" key="2">
    <citation type="submission" date="2023-11" db="EMBL/GenBank/DDBJ databases">
        <authorList>
            <person name="Lara A.C."/>
            <person name="Chronakova A."/>
        </authorList>
    </citation>
    <scope>NUCLEOTIDE SEQUENCE [LARGE SCALE GENOMIC DNA]</scope>
    <source>
        <strain evidence="4 5">BCCO 10_0061</strain>
    </source>
</reference>
<dbReference type="Gene3D" id="1.20.1050.60">
    <property type="entry name" value="alpha-1,2-mannosidase"/>
    <property type="match status" value="1"/>
</dbReference>
<keyword evidence="4" id="KW-0326">Glycosidase</keyword>
<gene>
    <name evidence="4" type="ORF">SK854_06730</name>
</gene>